<keyword evidence="1" id="KW-0812">Transmembrane</keyword>
<sequence length="100" mass="11765">MRGDTMDQINAVAEVIACIVLFPSIMRAWRLKIVQGVHWLTPAFFWSYGIWNLFYYHSLEQWWSGLAAILLATQNTVWLLMVLRYTPRRDPRRASPNPIN</sequence>
<evidence type="ECO:0000313" key="3">
    <source>
        <dbReference type="Proteomes" id="UP000191905"/>
    </source>
</evidence>
<dbReference type="Proteomes" id="UP000191905">
    <property type="component" value="Unassembled WGS sequence"/>
</dbReference>
<evidence type="ECO:0008006" key="4">
    <source>
        <dbReference type="Google" id="ProtNLM"/>
    </source>
</evidence>
<feature type="transmembrane region" description="Helical" evidence="1">
    <location>
        <begin position="36"/>
        <end position="56"/>
    </location>
</feature>
<accession>A0A1V8RTJ1</accession>
<evidence type="ECO:0000256" key="1">
    <source>
        <dbReference type="SAM" id="Phobius"/>
    </source>
</evidence>
<gene>
    <name evidence="2" type="ORF">BFN67_14165</name>
</gene>
<name>A0A1V8RTJ1_9HYPH</name>
<keyword evidence="1" id="KW-0472">Membrane</keyword>
<dbReference type="EMBL" id="MDET01000007">
    <property type="protein sequence ID" value="OQM76516.1"/>
    <property type="molecule type" value="Genomic_DNA"/>
</dbReference>
<comment type="caution">
    <text evidence="2">The sequence shown here is derived from an EMBL/GenBank/DDBJ whole genome shotgun (WGS) entry which is preliminary data.</text>
</comment>
<dbReference type="AlphaFoldDB" id="A0A1V8RTJ1"/>
<evidence type="ECO:0000313" key="2">
    <source>
        <dbReference type="EMBL" id="OQM76516.1"/>
    </source>
</evidence>
<keyword evidence="1" id="KW-1133">Transmembrane helix</keyword>
<keyword evidence="3" id="KW-1185">Reference proteome</keyword>
<feature type="transmembrane region" description="Helical" evidence="1">
    <location>
        <begin position="62"/>
        <end position="83"/>
    </location>
</feature>
<reference evidence="2 3" key="1">
    <citation type="journal article" date="2016" name="Int. J. Syst. Evol. Microbiol.">
        <title>Pseudaminobacter manganicus sp. nov., isolated from sludge of a manganese mine.</title>
        <authorList>
            <person name="Li J."/>
            <person name="Huang J."/>
            <person name="Liao S."/>
            <person name="Wang G."/>
        </authorList>
    </citation>
    <scope>NUCLEOTIDE SEQUENCE [LARGE SCALE GENOMIC DNA]</scope>
    <source>
        <strain evidence="2 3">JH-7</strain>
    </source>
</reference>
<organism evidence="2 3">
    <name type="scientific">Manganibacter manganicus</name>
    <dbReference type="NCBI Taxonomy" id="1873176"/>
    <lineage>
        <taxon>Bacteria</taxon>
        <taxon>Pseudomonadati</taxon>
        <taxon>Pseudomonadota</taxon>
        <taxon>Alphaproteobacteria</taxon>
        <taxon>Hyphomicrobiales</taxon>
        <taxon>Phyllobacteriaceae</taxon>
        <taxon>Manganibacter</taxon>
    </lineage>
</organism>
<proteinExistence type="predicted"/>
<protein>
    <recommendedName>
        <fullName evidence="4">PQ-loop repeat-containing protein</fullName>
    </recommendedName>
</protein>